<sequence length="486" mass="52936">MKDIELVSLSGRISANESISVITETIRANSISRSETPDDSVDFSEVEINNNAVDNSGEISVLSNDFDDKDDQYYPEGGLEAYLVMFGSFCGAITSLGMINSIGAVQAYVSNHQLMNLKATTVSWIFSIYLAICYSVGIIIGPIFDYKGARGLIIVATALTFIGLMAAANSTEIYQFILSFICLGLGNGIALTPLIGVTNHWFLRRRGFMTGIVTSGGSVGGLSMPLILRHAFKVYDYVWAIRIIAFYCLALMLIACFLVKARIFRTKVPQEKTKFSIADTTKKVMAILKKHSDITFVFTGMGAFCLELSLVLFLTYFVTYAMAQGFSESTGYLLLTTWNTTSIVGRLIPSLGSDFIGKYNVNILMTSAYNLCIFVILLAFGYKLSALYAFAGIGGFFSGSILGSIPACLAQITKVSEFGERYGILNFIISFGNLVGIPIGAAVIDDGSIKNYNYLIVLIGCLSTLGTLFFYIARFTMVGFKLNAKV</sequence>
<dbReference type="Proteomes" id="UP001152531">
    <property type="component" value="Unassembled WGS sequence"/>
</dbReference>
<keyword evidence="2" id="KW-1185">Reference proteome</keyword>
<reference evidence="1" key="1">
    <citation type="submission" date="2022-06" db="EMBL/GenBank/DDBJ databases">
        <authorList>
            <person name="Legras J.-L."/>
            <person name="Devillers H."/>
            <person name="Grondin C."/>
        </authorList>
    </citation>
    <scope>NUCLEOTIDE SEQUENCE</scope>
    <source>
        <strain evidence="1">CLIB 1444</strain>
    </source>
</reference>
<evidence type="ECO:0000313" key="1">
    <source>
        <dbReference type="EMBL" id="CAH6718522.1"/>
    </source>
</evidence>
<gene>
    <name evidence="1" type="ORF">CLIB1444_01S08614</name>
</gene>
<organism evidence="1 2">
    <name type="scientific">[Candida] jaroonii</name>
    <dbReference type="NCBI Taxonomy" id="467808"/>
    <lineage>
        <taxon>Eukaryota</taxon>
        <taxon>Fungi</taxon>
        <taxon>Dikarya</taxon>
        <taxon>Ascomycota</taxon>
        <taxon>Saccharomycotina</taxon>
        <taxon>Pichiomycetes</taxon>
        <taxon>Debaryomycetaceae</taxon>
        <taxon>Yamadazyma</taxon>
    </lineage>
</organism>
<accession>A0ACA9Y0R4</accession>
<evidence type="ECO:0000313" key="2">
    <source>
        <dbReference type="Proteomes" id="UP001152531"/>
    </source>
</evidence>
<comment type="caution">
    <text evidence="1">The sequence shown here is derived from an EMBL/GenBank/DDBJ whole genome shotgun (WGS) entry which is preliminary data.</text>
</comment>
<proteinExistence type="predicted"/>
<protein>
    <submittedName>
        <fullName evidence="1">Probable transporter Mch4p</fullName>
    </submittedName>
</protein>
<dbReference type="EMBL" id="CALSDN010000001">
    <property type="protein sequence ID" value="CAH6718522.1"/>
    <property type="molecule type" value="Genomic_DNA"/>
</dbReference>
<name>A0ACA9Y0R4_9ASCO</name>